<dbReference type="Proteomes" id="UP000612585">
    <property type="component" value="Unassembled WGS sequence"/>
</dbReference>
<organism evidence="2 3">
    <name type="scientific">Virgisporangium aurantiacum</name>
    <dbReference type="NCBI Taxonomy" id="175570"/>
    <lineage>
        <taxon>Bacteria</taxon>
        <taxon>Bacillati</taxon>
        <taxon>Actinomycetota</taxon>
        <taxon>Actinomycetes</taxon>
        <taxon>Micromonosporales</taxon>
        <taxon>Micromonosporaceae</taxon>
        <taxon>Virgisporangium</taxon>
    </lineage>
</organism>
<protein>
    <submittedName>
        <fullName evidence="2">Uncharacterized protein</fullName>
    </submittedName>
</protein>
<evidence type="ECO:0000313" key="2">
    <source>
        <dbReference type="EMBL" id="GIJ64506.1"/>
    </source>
</evidence>
<feature type="region of interest" description="Disordered" evidence="1">
    <location>
        <begin position="124"/>
        <end position="143"/>
    </location>
</feature>
<keyword evidence="3" id="KW-1185">Reference proteome</keyword>
<reference evidence="2" key="1">
    <citation type="submission" date="2021-01" db="EMBL/GenBank/DDBJ databases">
        <title>Whole genome shotgun sequence of Virgisporangium aurantiacum NBRC 16421.</title>
        <authorList>
            <person name="Komaki H."/>
            <person name="Tamura T."/>
        </authorList>
    </citation>
    <scope>NUCLEOTIDE SEQUENCE</scope>
    <source>
        <strain evidence="2">NBRC 16421</strain>
    </source>
</reference>
<accession>A0A8J3ZMY7</accession>
<name>A0A8J3ZMY7_9ACTN</name>
<dbReference type="RefSeq" id="WP_204013308.1">
    <property type="nucleotide sequence ID" value="NZ_BOPG01000118.1"/>
</dbReference>
<evidence type="ECO:0000313" key="3">
    <source>
        <dbReference type="Proteomes" id="UP000612585"/>
    </source>
</evidence>
<gene>
    <name evidence="2" type="ORF">Vau01_120220</name>
</gene>
<dbReference type="EMBL" id="BOPG01000118">
    <property type="protein sequence ID" value="GIJ64506.1"/>
    <property type="molecule type" value="Genomic_DNA"/>
</dbReference>
<sequence length="143" mass="15704">MTEKPGWISDQPVTMEIDGLRSFANYIQQELDLNVKPNVEKVLGKLGPPEHLTFGGNGEYHQGRVIGNYHSAAIDAGRKLMASLQQGLQAIAWASHNIANDHESADELNRMDLTRVDGYFNPADRSRTLADSNLPEPPPANVA</sequence>
<comment type="caution">
    <text evidence="2">The sequence shown here is derived from an EMBL/GenBank/DDBJ whole genome shotgun (WGS) entry which is preliminary data.</text>
</comment>
<evidence type="ECO:0000256" key="1">
    <source>
        <dbReference type="SAM" id="MobiDB-lite"/>
    </source>
</evidence>
<dbReference type="AlphaFoldDB" id="A0A8J3ZMY7"/>
<proteinExistence type="predicted"/>